<reference evidence="1 2" key="1">
    <citation type="submission" date="2018-06" db="EMBL/GenBank/DDBJ databases">
        <authorList>
            <consortium name="Pathogen Informatics"/>
            <person name="Doyle S."/>
        </authorList>
    </citation>
    <scope>NUCLEOTIDE SEQUENCE [LARGE SCALE GENOMIC DNA]</scope>
    <source>
        <strain evidence="1 2">NCTC10005</strain>
    </source>
</reference>
<accession>A0A377M0Y9</accession>
<dbReference type="EMBL" id="UGJB01000004">
    <property type="protein sequence ID" value="STQ12395.1"/>
    <property type="molecule type" value="Genomic_DNA"/>
</dbReference>
<evidence type="ECO:0000313" key="2">
    <source>
        <dbReference type="Proteomes" id="UP000255106"/>
    </source>
</evidence>
<name>A0A377M0Y9_ENTCL</name>
<organism evidence="1 2">
    <name type="scientific">Enterobacter cloacae</name>
    <dbReference type="NCBI Taxonomy" id="550"/>
    <lineage>
        <taxon>Bacteria</taxon>
        <taxon>Pseudomonadati</taxon>
        <taxon>Pseudomonadota</taxon>
        <taxon>Gammaproteobacteria</taxon>
        <taxon>Enterobacterales</taxon>
        <taxon>Enterobacteriaceae</taxon>
        <taxon>Enterobacter</taxon>
        <taxon>Enterobacter cloacae complex</taxon>
    </lineage>
</organism>
<gene>
    <name evidence="1" type="ORF">NCTC10005_05184</name>
</gene>
<dbReference type="Proteomes" id="UP000255106">
    <property type="component" value="Unassembled WGS sequence"/>
</dbReference>
<sequence>MALIDVRTRKYHLGTQRAKVEDFLAAHFVRYHQDQRIAFLGGDQGQTQAGIPRRGLNNRAARLQLAGALRFINHRQRHAVLYRATRVLVLEFQKQRAEAGVQFMQLDNRCLANQFSDGVVNRHGFFLSGGHDGMIGR</sequence>
<protein>
    <submittedName>
        <fullName evidence="1">Uncharacterized protein</fullName>
    </submittedName>
</protein>
<evidence type="ECO:0000313" key="1">
    <source>
        <dbReference type="EMBL" id="STQ12395.1"/>
    </source>
</evidence>
<dbReference type="AlphaFoldDB" id="A0A377M0Y9"/>
<proteinExistence type="predicted"/>